<comment type="caution">
    <text evidence="7">The sequence shown here is derived from an EMBL/GenBank/DDBJ whole genome shotgun (WGS) entry which is preliminary data.</text>
</comment>
<comment type="similarity">
    <text evidence="2 6">Belongs to the glycosyl hydrolase 53 family.</text>
</comment>
<dbReference type="PANTHER" id="PTHR34983:SF1">
    <property type="entry name" value="ARABINOGALACTAN ENDO-BETA-1,4-GALACTANASE A"/>
    <property type="match status" value="1"/>
</dbReference>
<evidence type="ECO:0000256" key="3">
    <source>
        <dbReference type="ARBA" id="ARBA00012556"/>
    </source>
</evidence>
<dbReference type="EMBL" id="JAGEVG010000009">
    <property type="protein sequence ID" value="MBO3098477.1"/>
    <property type="molecule type" value="Genomic_DNA"/>
</dbReference>
<evidence type="ECO:0000256" key="1">
    <source>
        <dbReference type="ARBA" id="ARBA00001695"/>
    </source>
</evidence>
<gene>
    <name evidence="7" type="ORF">J4051_09370</name>
</gene>
<comment type="catalytic activity">
    <reaction evidence="1 6">
        <text>The enzyme specifically hydrolyzes (1-&gt;4)-beta-D-galactosidic linkages in type I arabinogalactans.</text>
        <dbReference type="EC" id="3.2.1.89"/>
    </reaction>
</comment>
<evidence type="ECO:0000313" key="7">
    <source>
        <dbReference type="EMBL" id="MBO3098477.1"/>
    </source>
</evidence>
<evidence type="ECO:0000256" key="5">
    <source>
        <dbReference type="ARBA" id="ARBA00023295"/>
    </source>
</evidence>
<keyword evidence="8" id="KW-1185">Reference proteome</keyword>
<name>A0ABS3SRY5_9FLAO</name>
<dbReference type="InterPro" id="IPR017853">
    <property type="entry name" value="GH"/>
</dbReference>
<dbReference type="Pfam" id="PF07745">
    <property type="entry name" value="Glyco_hydro_53"/>
    <property type="match status" value="1"/>
</dbReference>
<dbReference type="PANTHER" id="PTHR34983">
    <property type="entry name" value="ARABINOGALACTAN ENDO-BETA-1,4-GALACTANASE A"/>
    <property type="match status" value="1"/>
</dbReference>
<dbReference type="Proteomes" id="UP000681315">
    <property type="component" value="Unassembled WGS sequence"/>
</dbReference>
<evidence type="ECO:0000256" key="4">
    <source>
        <dbReference type="ARBA" id="ARBA00022801"/>
    </source>
</evidence>
<protein>
    <recommendedName>
        <fullName evidence="3 6">Arabinogalactan endo-beta-1,4-galactanase</fullName>
        <ecNumber evidence="3 6">3.2.1.89</ecNumber>
    </recommendedName>
</protein>
<keyword evidence="4 6" id="KW-0378">Hydrolase</keyword>
<keyword evidence="5 6" id="KW-0326">Glycosidase</keyword>
<accession>A0ABS3SRY5</accession>
<dbReference type="Gene3D" id="3.20.20.80">
    <property type="entry name" value="Glycosidases"/>
    <property type="match status" value="1"/>
</dbReference>
<evidence type="ECO:0000256" key="2">
    <source>
        <dbReference type="ARBA" id="ARBA00010687"/>
    </source>
</evidence>
<sequence>MEWDDHSTNFIGYSSQILGEFPTTPAGQKAYLKWLVTTIKSIPNQKGIGFCYWAPDCVAFNDNGDTSTNGSAWENQCMFEFNHKVLPIFDIFRHH</sequence>
<dbReference type="SUPFAM" id="SSF51445">
    <property type="entry name" value="(Trans)glycosidases"/>
    <property type="match status" value="1"/>
</dbReference>
<evidence type="ECO:0000256" key="6">
    <source>
        <dbReference type="RuleBase" id="RU361192"/>
    </source>
</evidence>
<dbReference type="EC" id="3.2.1.89" evidence="3 6"/>
<reference evidence="7 8" key="1">
    <citation type="submission" date="2021-03" db="EMBL/GenBank/DDBJ databases">
        <title>Gelidibacter sp. nov., isolated from costal sediment.</title>
        <authorList>
            <person name="Lun K.-Y."/>
        </authorList>
    </citation>
    <scope>NUCLEOTIDE SEQUENCE [LARGE SCALE GENOMIC DNA]</scope>
    <source>
        <strain evidence="7 8">DF109</strain>
    </source>
</reference>
<proteinExistence type="inferred from homology"/>
<dbReference type="InterPro" id="IPR011683">
    <property type="entry name" value="Glyco_hydro_53"/>
</dbReference>
<organism evidence="7 8">
    <name type="scientific">Gelidibacter pelagius</name>
    <dbReference type="NCBI Taxonomy" id="2819985"/>
    <lineage>
        <taxon>Bacteria</taxon>
        <taxon>Pseudomonadati</taxon>
        <taxon>Bacteroidota</taxon>
        <taxon>Flavobacteriia</taxon>
        <taxon>Flavobacteriales</taxon>
        <taxon>Flavobacteriaceae</taxon>
        <taxon>Gelidibacter</taxon>
    </lineage>
</organism>
<evidence type="ECO:0000313" key="8">
    <source>
        <dbReference type="Proteomes" id="UP000681315"/>
    </source>
</evidence>
<dbReference type="GO" id="GO:0016787">
    <property type="term" value="F:hydrolase activity"/>
    <property type="evidence" value="ECO:0007669"/>
    <property type="project" value="UniProtKB-KW"/>
</dbReference>